<dbReference type="EMBL" id="RYFG02000057">
    <property type="protein sequence ID" value="TRW99101.1"/>
    <property type="molecule type" value="Genomic_DNA"/>
</dbReference>
<feature type="compositionally biased region" description="Acidic residues" evidence="27">
    <location>
        <begin position="756"/>
        <end position="771"/>
    </location>
</feature>
<dbReference type="InterPro" id="IPR001460">
    <property type="entry name" value="PCN-bd_Tpept"/>
</dbReference>
<evidence type="ECO:0000256" key="13">
    <source>
        <dbReference type="ARBA" id="ARBA00022679"/>
    </source>
</evidence>
<feature type="region of interest" description="Disordered" evidence="27">
    <location>
        <begin position="746"/>
        <end position="771"/>
    </location>
</feature>
<keyword evidence="9" id="KW-0997">Cell inner membrane</keyword>
<evidence type="ECO:0000256" key="11">
    <source>
        <dbReference type="ARBA" id="ARBA00022670"/>
    </source>
</evidence>
<keyword evidence="19" id="KW-1133">Transmembrane helix</keyword>
<evidence type="ECO:0000256" key="10">
    <source>
        <dbReference type="ARBA" id="ARBA00022645"/>
    </source>
</evidence>
<dbReference type="PANTHER" id="PTHR32282">
    <property type="entry name" value="BINDING PROTEIN TRANSPEPTIDASE, PUTATIVE-RELATED"/>
    <property type="match status" value="1"/>
</dbReference>
<proteinExistence type="inferred from homology"/>
<evidence type="ECO:0000256" key="20">
    <source>
        <dbReference type="ARBA" id="ARBA00023136"/>
    </source>
</evidence>
<reference evidence="31 32" key="1">
    <citation type="journal article" date="2019" name="Antonie Van Leeuwenhoek">
        <title>Description of 'Ca. Methylobacter oryzae' KRF1, a novel species from the environmentally important Methylobacter clade 2.</title>
        <authorList>
            <person name="Khatri K."/>
            <person name="Mohite J.A."/>
            <person name="Pandit P.S."/>
            <person name="Bahulikar R."/>
            <person name="Rahalkar M.C."/>
        </authorList>
    </citation>
    <scope>NUCLEOTIDE SEQUENCE [LARGE SCALE GENOMIC DNA]</scope>
    <source>
        <strain evidence="31 32">KRF1</strain>
    </source>
</reference>
<evidence type="ECO:0000256" key="3">
    <source>
        <dbReference type="ARBA" id="ARBA00004752"/>
    </source>
</evidence>
<feature type="domain" description="Glycosyl transferase family 51" evidence="29">
    <location>
        <begin position="64"/>
        <end position="236"/>
    </location>
</feature>
<dbReference type="InterPro" id="IPR012338">
    <property type="entry name" value="Beta-lactam/transpept-like"/>
</dbReference>
<dbReference type="PANTHER" id="PTHR32282:SF27">
    <property type="entry name" value="PENICILLIN-BINDING PROTEIN 1A"/>
    <property type="match status" value="1"/>
</dbReference>
<evidence type="ECO:0000256" key="2">
    <source>
        <dbReference type="ARBA" id="ARBA00004249"/>
    </source>
</evidence>
<evidence type="ECO:0000256" key="26">
    <source>
        <dbReference type="ARBA" id="ARBA00049902"/>
    </source>
</evidence>
<evidence type="ECO:0000256" key="15">
    <source>
        <dbReference type="ARBA" id="ARBA00022801"/>
    </source>
</evidence>
<evidence type="ECO:0000256" key="25">
    <source>
        <dbReference type="ARBA" id="ARBA00044770"/>
    </source>
</evidence>
<evidence type="ECO:0000259" key="30">
    <source>
        <dbReference type="Pfam" id="PF17092"/>
    </source>
</evidence>
<dbReference type="EC" id="3.4.16.4" evidence="6"/>
<keyword evidence="17" id="KW-0735">Signal-anchor</keyword>
<dbReference type="Gene3D" id="1.10.3810.10">
    <property type="entry name" value="Biosynthetic peptidoglycan transglycosylase-like"/>
    <property type="match status" value="1"/>
</dbReference>
<evidence type="ECO:0000256" key="6">
    <source>
        <dbReference type="ARBA" id="ARBA00012448"/>
    </source>
</evidence>
<evidence type="ECO:0000256" key="19">
    <source>
        <dbReference type="ARBA" id="ARBA00022989"/>
    </source>
</evidence>
<gene>
    <name evidence="31" type="ORF">EKO24_006650</name>
</gene>
<evidence type="ECO:0000313" key="32">
    <source>
        <dbReference type="Proteomes" id="UP000733744"/>
    </source>
</evidence>
<dbReference type="Pfam" id="PF17092">
    <property type="entry name" value="PCB_OB"/>
    <property type="match status" value="1"/>
</dbReference>
<evidence type="ECO:0000256" key="9">
    <source>
        <dbReference type="ARBA" id="ARBA00022519"/>
    </source>
</evidence>
<keyword evidence="16" id="KW-0133">Cell shape</keyword>
<comment type="catalytic activity">
    <reaction evidence="24">
        <text>Preferential cleavage: (Ac)2-L-Lys-D-Ala-|-D-Ala. Also transpeptidation of peptidyl-alanyl moieties that are N-acyl substituents of D-alanine.</text>
        <dbReference type="EC" id="3.4.16.4"/>
    </reaction>
</comment>
<evidence type="ECO:0000313" key="31">
    <source>
        <dbReference type="EMBL" id="TRW99101.1"/>
    </source>
</evidence>
<evidence type="ECO:0000256" key="8">
    <source>
        <dbReference type="ARBA" id="ARBA00022475"/>
    </source>
</evidence>
<evidence type="ECO:0000256" key="16">
    <source>
        <dbReference type="ARBA" id="ARBA00022960"/>
    </source>
</evidence>
<comment type="subcellular location">
    <subcellularLocation>
        <location evidence="2">Cell inner membrane</location>
        <topology evidence="2">Single-pass type II membrane protein</topology>
    </subcellularLocation>
</comment>
<evidence type="ECO:0000256" key="21">
    <source>
        <dbReference type="ARBA" id="ARBA00023251"/>
    </source>
</evidence>
<keyword evidence="14" id="KW-0812">Transmembrane</keyword>
<keyword evidence="22" id="KW-0511">Multifunctional enzyme</keyword>
<dbReference type="InterPro" id="IPR050396">
    <property type="entry name" value="Glycosyltr_51/Transpeptidase"/>
</dbReference>
<protein>
    <recommendedName>
        <fullName evidence="7">Penicillin-binding protein 1A</fullName>
        <ecNumber evidence="25">2.4.99.28</ecNumber>
        <ecNumber evidence="6">3.4.16.4</ecNumber>
    </recommendedName>
</protein>
<dbReference type="Proteomes" id="UP000733744">
    <property type="component" value="Unassembled WGS sequence"/>
</dbReference>
<evidence type="ECO:0000256" key="24">
    <source>
        <dbReference type="ARBA" id="ARBA00034000"/>
    </source>
</evidence>
<comment type="pathway">
    <text evidence="3">Cell wall biogenesis; peptidoglycan biosynthesis.</text>
</comment>
<evidence type="ECO:0000256" key="23">
    <source>
        <dbReference type="ARBA" id="ARBA00023316"/>
    </source>
</evidence>
<keyword evidence="8" id="KW-1003">Cell membrane</keyword>
<comment type="similarity">
    <text evidence="5">In the N-terminal section; belongs to the glycosyltransferase 51 family.</text>
</comment>
<dbReference type="InterPro" id="IPR036950">
    <property type="entry name" value="PBP_transglycosylase"/>
</dbReference>
<dbReference type="NCBIfam" id="TIGR02074">
    <property type="entry name" value="PBP_1a_fam"/>
    <property type="match status" value="1"/>
</dbReference>
<dbReference type="Pfam" id="PF00905">
    <property type="entry name" value="Transpeptidase"/>
    <property type="match status" value="1"/>
</dbReference>
<dbReference type="EC" id="2.4.99.28" evidence="25"/>
<organism evidence="31 32">
    <name type="scientific">Candidatus Methylobacter oryzae</name>
    <dbReference type="NCBI Taxonomy" id="2497749"/>
    <lineage>
        <taxon>Bacteria</taxon>
        <taxon>Pseudomonadati</taxon>
        <taxon>Pseudomonadota</taxon>
        <taxon>Gammaproteobacteria</taxon>
        <taxon>Methylococcales</taxon>
        <taxon>Methylococcaceae</taxon>
        <taxon>Methylobacter</taxon>
    </lineage>
</organism>
<evidence type="ECO:0000256" key="14">
    <source>
        <dbReference type="ARBA" id="ARBA00022692"/>
    </source>
</evidence>
<keyword evidence="23" id="KW-0961">Cell wall biogenesis/degradation</keyword>
<dbReference type="Pfam" id="PF00912">
    <property type="entry name" value="Transgly"/>
    <property type="match status" value="1"/>
</dbReference>
<feature type="domain" description="Penicillin-binding protein transpeptidase" evidence="28">
    <location>
        <begin position="409"/>
        <end position="663"/>
    </location>
</feature>
<keyword evidence="12" id="KW-0328">Glycosyltransferase</keyword>
<evidence type="ECO:0000256" key="17">
    <source>
        <dbReference type="ARBA" id="ARBA00022968"/>
    </source>
</evidence>
<keyword evidence="20" id="KW-0472">Membrane</keyword>
<keyword evidence="32" id="KW-1185">Reference proteome</keyword>
<evidence type="ECO:0000256" key="12">
    <source>
        <dbReference type="ARBA" id="ARBA00022676"/>
    </source>
</evidence>
<keyword evidence="15" id="KW-0378">Hydrolase</keyword>
<evidence type="ECO:0000256" key="5">
    <source>
        <dbReference type="ARBA" id="ARBA00007739"/>
    </source>
</evidence>
<sequence length="771" mass="86007">MAKSTLGRRILQWLAILFMTLSLGSAISGYFLYNKLAAELPDVKTLHNVQYQTPLSIYSRDSLLIAQFGEKKRIPVNIEEIPRQLINAFIAAEDDSFYEHPGVDFKGLLRAGIQLVLTGKKKQGGSTITMQVTRNFLLSSEKTYTRKLKEIMLALKLEHEYPKNKILELYLNQIFMGHRAYGIAAASQVYYGKPLTELNLAEYAMIAGLPKAPSLYNPITNEARAIERRNYVLHRMLELNHISQQEYEYASRQPSTAKIQTITPEVSALYLAEMVRQKLFELYGEQAYTSGFKVYTTINGTLQTAANQALTDTLHAYDERHGYRRLRIRTNNFKELPVIGDTLPATVLQVKNNLATASLQDRTVIEIPWENIKWAGNAIGTLLKTGDIIRVRQLPNNTWALTQVPEAEGAFVSLNPATGAVLALTGGFDFYRNKYNRATQSKRQPGSGFKPIIYTTALEQGYTPASLINDAPIVIDIPGQENEWRPENYNKKFYGPTSIRSAITHSRNIISIRLLKELGIEKAVATALRFGFVEDQIPKTLSLALGSGYASPLQMARVYATFANGGFLVKPYFIERIESNEGEIIYQAKPKAACPTCDSTEELKRNYAPRIITPQICFLMNSLLRDVVQHGTATAAKVLGRQDLAGKTGTTNEQRDAWFNGFTQSNVAAAWVGFDDFSPLGNLETGGIAALPMWIEFMRVALKDTPETPLAMPNGIVKAFISPETGLLTSSANKNGIWEFFQADRVPTRSASSESATDEDQSDENPTENLF</sequence>
<dbReference type="SUPFAM" id="SSF56601">
    <property type="entry name" value="beta-lactamase/transpeptidase-like"/>
    <property type="match status" value="1"/>
</dbReference>
<keyword evidence="11" id="KW-0645">Protease</keyword>
<keyword evidence="21" id="KW-0046">Antibiotic resistance</keyword>
<keyword evidence="10" id="KW-0121">Carboxypeptidase</keyword>
<comment type="similarity">
    <text evidence="4">In the C-terminal section; belongs to the transpeptidase family.</text>
</comment>
<evidence type="ECO:0000256" key="22">
    <source>
        <dbReference type="ARBA" id="ARBA00023268"/>
    </source>
</evidence>
<evidence type="ECO:0000256" key="7">
    <source>
        <dbReference type="ARBA" id="ARBA00018638"/>
    </source>
</evidence>
<dbReference type="InterPro" id="IPR031376">
    <property type="entry name" value="PCB_OB"/>
</dbReference>
<accession>A0ABY3CDY6</accession>
<dbReference type="InterPro" id="IPR001264">
    <property type="entry name" value="Glyco_trans_51"/>
</dbReference>
<dbReference type="Gene3D" id="3.40.710.10">
    <property type="entry name" value="DD-peptidase/beta-lactamase superfamily"/>
    <property type="match status" value="2"/>
</dbReference>
<comment type="caution">
    <text evidence="31">The sequence shown here is derived from an EMBL/GenBank/DDBJ whole genome shotgun (WGS) entry which is preliminary data.</text>
</comment>
<evidence type="ECO:0000256" key="18">
    <source>
        <dbReference type="ARBA" id="ARBA00022984"/>
    </source>
</evidence>
<dbReference type="SUPFAM" id="SSF53955">
    <property type="entry name" value="Lysozyme-like"/>
    <property type="match status" value="1"/>
</dbReference>
<evidence type="ECO:0000256" key="27">
    <source>
        <dbReference type="SAM" id="MobiDB-lite"/>
    </source>
</evidence>
<keyword evidence="18" id="KW-0573">Peptidoglycan synthesis</keyword>
<dbReference type="RefSeq" id="WP_127029673.1">
    <property type="nucleotide sequence ID" value="NZ_RYFG02000057.1"/>
</dbReference>
<evidence type="ECO:0000259" key="28">
    <source>
        <dbReference type="Pfam" id="PF00905"/>
    </source>
</evidence>
<dbReference type="InterPro" id="IPR023346">
    <property type="entry name" value="Lysozyme-like_dom_sf"/>
</dbReference>
<keyword evidence="13" id="KW-0808">Transferase</keyword>
<evidence type="ECO:0000259" key="29">
    <source>
        <dbReference type="Pfam" id="PF00912"/>
    </source>
</evidence>
<name>A0ABY3CDY6_9GAMM</name>
<evidence type="ECO:0000256" key="1">
    <source>
        <dbReference type="ARBA" id="ARBA00002624"/>
    </source>
</evidence>
<comment type="function">
    <text evidence="1">Cell wall formation. Synthesis of cross-linked peptidoglycan from the lipid intermediates. The enzyme has a penicillin-insensitive transglycosylase N-terminal domain (formation of linear glycan strands) and a penicillin-sensitive transpeptidase C-terminal domain (cross-linking of the peptide subunits).</text>
</comment>
<feature type="domain" description="Penicillin-binding protein OB-like" evidence="30">
    <location>
        <begin position="331"/>
        <end position="407"/>
    </location>
</feature>
<evidence type="ECO:0000256" key="4">
    <source>
        <dbReference type="ARBA" id="ARBA00007090"/>
    </source>
</evidence>
<comment type="catalytic activity">
    <reaction evidence="26">
        <text>[GlcNAc-(1-&gt;4)-Mur2Ac(oyl-L-Ala-gamma-D-Glu-L-Lys-D-Ala-D-Ala)](n)-di-trans,octa-cis-undecaprenyl diphosphate + beta-D-GlcNAc-(1-&gt;4)-Mur2Ac(oyl-L-Ala-gamma-D-Glu-L-Lys-D-Ala-D-Ala)-di-trans,octa-cis-undecaprenyl diphosphate = [GlcNAc-(1-&gt;4)-Mur2Ac(oyl-L-Ala-gamma-D-Glu-L-Lys-D-Ala-D-Ala)](n+1)-di-trans,octa-cis-undecaprenyl diphosphate + di-trans,octa-cis-undecaprenyl diphosphate + H(+)</text>
        <dbReference type="Rhea" id="RHEA:23708"/>
        <dbReference type="Rhea" id="RHEA-COMP:9602"/>
        <dbReference type="Rhea" id="RHEA-COMP:9603"/>
        <dbReference type="ChEBI" id="CHEBI:15378"/>
        <dbReference type="ChEBI" id="CHEBI:58405"/>
        <dbReference type="ChEBI" id="CHEBI:60033"/>
        <dbReference type="ChEBI" id="CHEBI:78435"/>
        <dbReference type="EC" id="2.4.99.28"/>
    </reaction>
</comment>